<dbReference type="AlphaFoldDB" id="A0A4Y2JXR4"/>
<proteinExistence type="predicted"/>
<protein>
    <submittedName>
        <fullName evidence="1">Uncharacterized protein</fullName>
    </submittedName>
</protein>
<evidence type="ECO:0000313" key="2">
    <source>
        <dbReference type="Proteomes" id="UP000499080"/>
    </source>
</evidence>
<name>A0A4Y2JXR4_ARAVE</name>
<comment type="caution">
    <text evidence="1">The sequence shown here is derived from an EMBL/GenBank/DDBJ whole genome shotgun (WGS) entry which is preliminary data.</text>
</comment>
<evidence type="ECO:0000313" key="1">
    <source>
        <dbReference type="EMBL" id="GBM95183.1"/>
    </source>
</evidence>
<sequence>MKQSREKPAPALTLATPKVIRSDKAFPKFIPKPTSSREELLIDGLKSRCSSNKQETEYLPPNKRGIVK</sequence>
<organism evidence="1 2">
    <name type="scientific">Araneus ventricosus</name>
    <name type="common">Orbweaver spider</name>
    <name type="synonym">Epeira ventricosa</name>
    <dbReference type="NCBI Taxonomy" id="182803"/>
    <lineage>
        <taxon>Eukaryota</taxon>
        <taxon>Metazoa</taxon>
        <taxon>Ecdysozoa</taxon>
        <taxon>Arthropoda</taxon>
        <taxon>Chelicerata</taxon>
        <taxon>Arachnida</taxon>
        <taxon>Araneae</taxon>
        <taxon>Araneomorphae</taxon>
        <taxon>Entelegynae</taxon>
        <taxon>Araneoidea</taxon>
        <taxon>Araneidae</taxon>
        <taxon>Araneus</taxon>
    </lineage>
</organism>
<dbReference type="EMBL" id="BGPR01004038">
    <property type="protein sequence ID" value="GBM95183.1"/>
    <property type="molecule type" value="Genomic_DNA"/>
</dbReference>
<reference evidence="1 2" key="1">
    <citation type="journal article" date="2019" name="Sci. Rep.">
        <title>Orb-weaving spider Araneus ventricosus genome elucidates the spidroin gene catalogue.</title>
        <authorList>
            <person name="Kono N."/>
            <person name="Nakamura H."/>
            <person name="Ohtoshi R."/>
            <person name="Moran D.A.P."/>
            <person name="Shinohara A."/>
            <person name="Yoshida Y."/>
            <person name="Fujiwara M."/>
            <person name="Mori M."/>
            <person name="Tomita M."/>
            <person name="Arakawa K."/>
        </authorList>
    </citation>
    <scope>NUCLEOTIDE SEQUENCE [LARGE SCALE GENOMIC DNA]</scope>
</reference>
<gene>
    <name evidence="1" type="ORF">AVEN_75722_1</name>
</gene>
<accession>A0A4Y2JXR4</accession>
<keyword evidence="2" id="KW-1185">Reference proteome</keyword>
<dbReference type="Proteomes" id="UP000499080">
    <property type="component" value="Unassembled WGS sequence"/>
</dbReference>